<protein>
    <submittedName>
        <fullName evidence="2">Uncharacterized protein</fullName>
    </submittedName>
</protein>
<comment type="caution">
    <text evidence="2">The sequence shown here is derived from an EMBL/GenBank/DDBJ whole genome shotgun (WGS) entry which is preliminary data.</text>
</comment>
<organism evidence="2 3">
    <name type="scientific">Mesorhizobium salmacidum</name>
    <dbReference type="NCBI Taxonomy" id="3015171"/>
    <lineage>
        <taxon>Bacteria</taxon>
        <taxon>Pseudomonadati</taxon>
        <taxon>Pseudomonadota</taxon>
        <taxon>Alphaproteobacteria</taxon>
        <taxon>Hyphomicrobiales</taxon>
        <taxon>Phyllobacteriaceae</taxon>
        <taxon>Mesorhizobium</taxon>
    </lineage>
</organism>
<name>A0ABU8KWW5_9HYPH</name>
<evidence type="ECO:0000256" key="1">
    <source>
        <dbReference type="SAM" id="MobiDB-lite"/>
    </source>
</evidence>
<gene>
    <name evidence="2" type="ORF">O7A60_14085</name>
</gene>
<proteinExistence type="predicted"/>
<evidence type="ECO:0000313" key="2">
    <source>
        <dbReference type="EMBL" id="MEI9409897.1"/>
    </source>
</evidence>
<feature type="region of interest" description="Disordered" evidence="1">
    <location>
        <begin position="23"/>
        <end position="42"/>
    </location>
</feature>
<dbReference type="EMBL" id="JAPYKS010000009">
    <property type="protein sequence ID" value="MEI9409897.1"/>
    <property type="molecule type" value="Genomic_DNA"/>
</dbReference>
<evidence type="ECO:0000313" key="3">
    <source>
        <dbReference type="Proteomes" id="UP001387293"/>
    </source>
</evidence>
<reference evidence="2 3" key="1">
    <citation type="submission" date="2022-12" db="EMBL/GenBank/DDBJ databases">
        <authorList>
            <person name="Muema E."/>
        </authorList>
    </citation>
    <scope>NUCLEOTIDE SEQUENCE [LARGE SCALE GENOMIC DNA]</scope>
    <source>
        <strain evidence="3">1326</strain>
    </source>
</reference>
<dbReference type="Proteomes" id="UP001387293">
    <property type="component" value="Unassembled WGS sequence"/>
</dbReference>
<dbReference type="RefSeq" id="WP_027142581.1">
    <property type="nucleotide sequence ID" value="NZ_JAPYKS010000009.1"/>
</dbReference>
<sequence length="70" mass="8378">MTQFTSLILEIMPAWLRRRSLPNEHESEPGFDPSRPQDADEVWRQFVQKDLFGDNTQDYVETEDKKTNRH</sequence>
<keyword evidence="3" id="KW-1185">Reference proteome</keyword>
<accession>A0ABU8KWW5</accession>